<evidence type="ECO:0000313" key="2">
    <source>
        <dbReference type="Proteomes" id="UP000324927"/>
    </source>
</evidence>
<protein>
    <submittedName>
        <fullName evidence="1">Uncharacterized protein</fullName>
    </submittedName>
</protein>
<dbReference type="RefSeq" id="WP_149234007.1">
    <property type="nucleotide sequence ID" value="NZ_JALJXJ010000015.1"/>
</dbReference>
<gene>
    <name evidence="1" type="ORF">FZ942_26180</name>
</gene>
<proteinExistence type="predicted"/>
<dbReference type="AlphaFoldDB" id="A0A5A9GF69"/>
<accession>A0A5A9GF69</accession>
<reference evidence="1 2" key="1">
    <citation type="submission" date="2019-08" db="EMBL/GenBank/DDBJ databases">
        <authorList>
            <person name="Grouzdev D."/>
            <person name="Tikhonova E."/>
            <person name="Kravchenko I."/>
        </authorList>
    </citation>
    <scope>NUCLEOTIDE SEQUENCE [LARGE SCALE GENOMIC DNA]</scope>
    <source>
        <strain evidence="1 2">59b</strain>
    </source>
</reference>
<evidence type="ECO:0000313" key="1">
    <source>
        <dbReference type="EMBL" id="KAA0593013.1"/>
    </source>
</evidence>
<name>A0A5A9GF69_AZOLI</name>
<comment type="caution">
    <text evidence="1">The sequence shown here is derived from an EMBL/GenBank/DDBJ whole genome shotgun (WGS) entry which is preliminary data.</text>
</comment>
<dbReference type="OrthoDB" id="7579869at2"/>
<dbReference type="EMBL" id="VTTN01000013">
    <property type="protein sequence ID" value="KAA0593013.1"/>
    <property type="molecule type" value="Genomic_DNA"/>
</dbReference>
<organism evidence="1 2">
    <name type="scientific">Azospirillum lipoferum</name>
    <dbReference type="NCBI Taxonomy" id="193"/>
    <lineage>
        <taxon>Bacteria</taxon>
        <taxon>Pseudomonadati</taxon>
        <taxon>Pseudomonadota</taxon>
        <taxon>Alphaproteobacteria</taxon>
        <taxon>Rhodospirillales</taxon>
        <taxon>Azospirillaceae</taxon>
        <taxon>Azospirillum</taxon>
    </lineage>
</organism>
<keyword evidence="2" id="KW-1185">Reference proteome</keyword>
<dbReference type="Proteomes" id="UP000324927">
    <property type="component" value="Unassembled WGS sequence"/>
</dbReference>
<sequence>MSLFTEAIDRLRQYNLGIYNAASNLFGLSGVGGMAANWSRHSKDVATVGEGVASLADAATASQTSAAGSAIAAGNSATAAHTSEVAAAGSASAAAGSATSAAGSATAAAGSAGAAAGSASAAASSATWADQLASAVGGTVAAVRGSWLTTIADADAGNGKVWANNATLTAATVVYIDNVDVVGTSVTAVVDRWGASTNAVKGTLRIAHRTDLTKWVEFQVTGAVINGGGYRKIPVSGGTGPGGFASGDVVGVGFSRAGDAGVTPTGDVNPTANSIVQRNSSGDVIAYGLLGAYSSLSGTNVSAVMTETDGTADSKIWNKNINNGVMTDYTANDADTVRTAWRTITRTGGVVTSIDYKIAPTVNGNPIAGGLTAVTQTGNATLVRNQSFIANSASTLTFTLPTPAAVGDRFEVVGAGTGGWKIAQNANQYINFNGKTTATGIGDGIQSTDYRDCIELICTVANTAFTVVDSQGSPQASGDAGYILSSSYWASTTPIQALKSVWSYSMGSGTGRFVGTGMSTSRTNVCALHNSTYAWTLGGSPVPSSPSGSNAIDRMAFGTEVMTTIANTTPDSYNVGAGMDFNATIGKSYRWRPWAGDMNQSWGTVSRFTWSTETAGNVSTASAPNEQRVAPVTSSGTICYTYGDEQTTATINKLIASNETSTNGWGSMDTGMSSAAGVTSSTRGYVLSGHWAGSLSTRAGALTYASETFATLGNIMTAARREPGAFNNATKAFLVGGYDGSTYQNNVQIFTFATEASAAGTAISGQTIGDYYGRASTQSGGYL</sequence>